<evidence type="ECO:0000313" key="1">
    <source>
        <dbReference type="EMBL" id="KAH9734486.1"/>
    </source>
</evidence>
<dbReference type="Proteomes" id="UP000829398">
    <property type="component" value="Chromosome 6"/>
</dbReference>
<keyword evidence="2" id="KW-1185">Reference proteome</keyword>
<name>A0ACB8JRT6_CITSI</name>
<reference evidence="2" key="1">
    <citation type="journal article" date="2023" name="Hortic. Res.">
        <title>A chromosome-level phased genome enabling allele-level studies in sweet orange: a case study on citrus Huanglongbing tolerance.</title>
        <authorList>
            <person name="Wu B."/>
            <person name="Yu Q."/>
            <person name="Deng Z."/>
            <person name="Duan Y."/>
            <person name="Luo F."/>
            <person name="Gmitter F. Jr."/>
        </authorList>
    </citation>
    <scope>NUCLEOTIDE SEQUENCE [LARGE SCALE GENOMIC DNA]</scope>
    <source>
        <strain evidence="2">cv. Valencia</strain>
    </source>
</reference>
<evidence type="ECO:0000313" key="2">
    <source>
        <dbReference type="Proteomes" id="UP000829398"/>
    </source>
</evidence>
<gene>
    <name evidence="1" type="ORF">KPL71_017392</name>
</gene>
<organism evidence="1 2">
    <name type="scientific">Citrus sinensis</name>
    <name type="common">Sweet orange</name>
    <name type="synonym">Citrus aurantium var. sinensis</name>
    <dbReference type="NCBI Taxonomy" id="2711"/>
    <lineage>
        <taxon>Eukaryota</taxon>
        <taxon>Viridiplantae</taxon>
        <taxon>Streptophyta</taxon>
        <taxon>Embryophyta</taxon>
        <taxon>Tracheophyta</taxon>
        <taxon>Spermatophyta</taxon>
        <taxon>Magnoliopsida</taxon>
        <taxon>eudicotyledons</taxon>
        <taxon>Gunneridae</taxon>
        <taxon>Pentapetalae</taxon>
        <taxon>rosids</taxon>
        <taxon>malvids</taxon>
        <taxon>Sapindales</taxon>
        <taxon>Rutaceae</taxon>
        <taxon>Aurantioideae</taxon>
        <taxon>Citrus</taxon>
    </lineage>
</organism>
<sequence length="629" mass="70521">MGCPSNRIRYNGSLCACPPGQLYNGTSKSCVLFGERSLISTDAGIDYYGVSFPETLFAYDSIKKFSQSQAVFLEATLVMLLSWLVCCFFLRFTKLGDGRTIWFRLRWWISRLDICYATRHWLDDQKVVMKRKTELGGTFSIASWMLFIGLFAALLYQIISKRTIEVHNVRATNAPDLASFINDLEFNITTVSSMTCLNLRGLGTLVTGTPGSVDFRTAPLSNFADYACHNTSFGPTLSFKCSNCHRINDYTYISWQFVDIPNNPAIAVGFRFNVTAKTNARKKHLSFVSGTLKNASTSDDRPVTFRGKDANILKFNLFPRLYHNLNDLRLLQPLFHEFLPGSFFRETNTLQASLQSSNDGLINTTLLINYLSAYVVEIENRNIIGPVSFVADLGGLYCFSIGIFFYLLVQLRKYVTYTWGCKTLHDDYNNAKDGSACCNLRVPSLHHDGSLRKSVSSQKGRQRSSLDSISFNKKVTSSSEKRATREGTHTLDEESGVAGTTSNTEGRLSNARGEPKQNPEMLGFANTGKKHFHHPDVGVAIKPQAFSHGDDYIIPPPPPLGITFLDYCTDEYIVLKDDSEIEISDIQKNFQRLYDYNMMLRDKLVATQSSLHALAAMSTSPVSESQTQT</sequence>
<proteinExistence type="predicted"/>
<accession>A0ACB8JRT6</accession>
<protein>
    <submittedName>
        <fullName evidence="1">Uncharacterized protein</fullName>
    </submittedName>
</protein>
<dbReference type="EMBL" id="CM039175">
    <property type="protein sequence ID" value="KAH9734486.1"/>
    <property type="molecule type" value="Genomic_DNA"/>
</dbReference>
<comment type="caution">
    <text evidence="1">The sequence shown here is derived from an EMBL/GenBank/DDBJ whole genome shotgun (WGS) entry which is preliminary data.</text>
</comment>